<protein>
    <recommendedName>
        <fullName evidence="5">Multiple inositol polyphosphate phosphatase 1</fullName>
        <ecNumber evidence="4">3.1.3.62</ecNumber>
        <ecNumber evidence="3">3.1.3.80</ecNumber>
    </recommendedName>
    <alternativeName>
        <fullName evidence="11">2,3-bisphosphoglycerate 3-phosphatase</fullName>
    </alternativeName>
</protein>
<dbReference type="InterPro" id="IPR000560">
    <property type="entry name" value="His_Pase_clade-2"/>
</dbReference>
<dbReference type="SUPFAM" id="SSF53254">
    <property type="entry name" value="Phosphoglycerate mutase-like"/>
    <property type="match status" value="1"/>
</dbReference>
<evidence type="ECO:0000256" key="10">
    <source>
        <dbReference type="ARBA" id="ARBA00023180"/>
    </source>
</evidence>
<feature type="disulfide bond" evidence="25">
    <location>
        <begin position="416"/>
        <end position="425"/>
    </location>
</feature>
<evidence type="ECO:0000313" key="27">
    <source>
        <dbReference type="EMBL" id="CAB3263844.1"/>
    </source>
</evidence>
<keyword evidence="9" id="KW-0472">Membrane</keyword>
<evidence type="ECO:0000256" key="17">
    <source>
        <dbReference type="ARBA" id="ARBA00043739"/>
    </source>
</evidence>
<feature type="signal peptide" evidence="26">
    <location>
        <begin position="1"/>
        <end position="20"/>
    </location>
</feature>
<comment type="catalytic activity">
    <reaction evidence="12">
        <text>1D-myo-inositol 1,2,5,6-tetrakisphosphate + H2O = 1D-myo-inositol 1,2,6-trisphosphate + phosphate</text>
        <dbReference type="Rhea" id="RHEA:77119"/>
        <dbReference type="ChEBI" id="CHEBI:15377"/>
        <dbReference type="ChEBI" id="CHEBI:43474"/>
        <dbReference type="ChEBI" id="CHEBI:195535"/>
        <dbReference type="ChEBI" id="CHEBI:195537"/>
        <dbReference type="EC" id="3.1.3.62"/>
    </reaction>
    <physiologicalReaction direction="left-to-right" evidence="12">
        <dbReference type="Rhea" id="RHEA:77120"/>
    </physiologicalReaction>
</comment>
<comment type="similarity">
    <text evidence="2">Belongs to the histidine acid phosphatase family. MINPP1 subfamily.</text>
</comment>
<evidence type="ECO:0000256" key="21">
    <source>
        <dbReference type="ARBA" id="ARBA00043762"/>
    </source>
</evidence>
<keyword evidence="25" id="KW-1015">Disulfide bond</keyword>
<evidence type="ECO:0000256" key="7">
    <source>
        <dbReference type="ARBA" id="ARBA00022729"/>
    </source>
</evidence>
<dbReference type="Pfam" id="PF00328">
    <property type="entry name" value="His_Phos_2"/>
    <property type="match status" value="1"/>
</dbReference>
<evidence type="ECO:0000256" key="2">
    <source>
        <dbReference type="ARBA" id="ARBA00008422"/>
    </source>
</evidence>
<dbReference type="InterPro" id="IPR029033">
    <property type="entry name" value="His_PPase_superfam"/>
</dbReference>
<evidence type="ECO:0000256" key="12">
    <source>
        <dbReference type="ARBA" id="ARBA00043668"/>
    </source>
</evidence>
<proteinExistence type="evidence at transcript level"/>
<dbReference type="InterPro" id="IPR016274">
    <property type="entry name" value="Histidine_acid_Pase_euk"/>
</dbReference>
<evidence type="ECO:0000256" key="19">
    <source>
        <dbReference type="ARBA" id="ARBA00043747"/>
    </source>
</evidence>
<evidence type="ECO:0000256" key="6">
    <source>
        <dbReference type="ARBA" id="ARBA00022475"/>
    </source>
</evidence>
<dbReference type="EC" id="3.1.3.62" evidence="4"/>
<reference evidence="27" key="1">
    <citation type="submission" date="2020-04" db="EMBL/GenBank/DDBJ databases">
        <authorList>
            <person name="Neveu A P."/>
        </authorList>
    </citation>
    <scope>NUCLEOTIDE SEQUENCE</scope>
    <source>
        <tissue evidence="27">Whole embryo</tissue>
    </source>
</reference>
<comment type="catalytic activity">
    <reaction evidence="23">
        <text>1D-myo-inositol 1,4,5,6-tetrakisphosphate + H2O = 1D-myo-inositol 1,4,5-trisphosphate + phosphate</text>
        <dbReference type="Rhea" id="RHEA:77147"/>
        <dbReference type="ChEBI" id="CHEBI:15377"/>
        <dbReference type="ChEBI" id="CHEBI:43474"/>
        <dbReference type="ChEBI" id="CHEBI:57627"/>
        <dbReference type="ChEBI" id="CHEBI:203600"/>
    </reaction>
    <physiologicalReaction direction="left-to-right" evidence="23">
        <dbReference type="Rhea" id="RHEA:77148"/>
    </physiologicalReaction>
</comment>
<evidence type="ECO:0000256" key="20">
    <source>
        <dbReference type="ARBA" id="ARBA00043757"/>
    </source>
</evidence>
<evidence type="ECO:0000256" key="18">
    <source>
        <dbReference type="ARBA" id="ARBA00043746"/>
    </source>
</evidence>
<comment type="catalytic activity">
    <reaction evidence="17">
        <text>1D-myo-inositol 1,2,3,6-tetrakisphosphate + H2O = 1D-myo-inositol 1,2,3-trisphosphate + phosphate</text>
        <dbReference type="Rhea" id="RHEA:77123"/>
        <dbReference type="ChEBI" id="CHEBI:15377"/>
        <dbReference type="ChEBI" id="CHEBI:43474"/>
        <dbReference type="ChEBI" id="CHEBI:195534"/>
        <dbReference type="ChEBI" id="CHEBI:195536"/>
    </reaction>
    <physiologicalReaction direction="left-to-right" evidence="17">
        <dbReference type="Rhea" id="RHEA:77124"/>
    </physiologicalReaction>
</comment>
<comment type="subcellular location">
    <subcellularLocation>
        <location evidence="1">Cell membrane</location>
    </subcellularLocation>
</comment>
<feature type="disulfide bond" evidence="25">
    <location>
        <begin position="256"/>
        <end position="272"/>
    </location>
</feature>
<dbReference type="PIRSF" id="PIRSF000894">
    <property type="entry name" value="Acid_phosphatase"/>
    <property type="match status" value="1"/>
</dbReference>
<evidence type="ECO:0000256" key="1">
    <source>
        <dbReference type="ARBA" id="ARBA00004236"/>
    </source>
</evidence>
<comment type="catalytic activity">
    <reaction evidence="16">
        <text>1D-myo-inositol 1,2,3-trisphosphate + H2O = 1D-myo-inositol 2,3-bisphosphate + phosphate</text>
        <dbReference type="Rhea" id="RHEA:77127"/>
        <dbReference type="ChEBI" id="CHEBI:15377"/>
        <dbReference type="ChEBI" id="CHEBI:43474"/>
        <dbReference type="ChEBI" id="CHEBI:195536"/>
        <dbReference type="ChEBI" id="CHEBI:195538"/>
    </reaction>
    <physiologicalReaction direction="left-to-right" evidence="16">
        <dbReference type="Rhea" id="RHEA:77128"/>
    </physiologicalReaction>
</comment>
<evidence type="ECO:0000256" key="26">
    <source>
        <dbReference type="SAM" id="SignalP"/>
    </source>
</evidence>
<dbReference type="PANTHER" id="PTHR20963">
    <property type="entry name" value="MULTIPLE INOSITOL POLYPHOSPHATE PHOSPHATASE-RELATED"/>
    <property type="match status" value="1"/>
</dbReference>
<keyword evidence="6" id="KW-1003">Cell membrane</keyword>
<dbReference type="AlphaFoldDB" id="A0A6F9DK57"/>
<name>A0A6F9DK57_9ASCI</name>
<evidence type="ECO:0000256" key="24">
    <source>
        <dbReference type="ARBA" id="ARBA00043832"/>
    </source>
</evidence>
<gene>
    <name evidence="27" type="primary">Minpp1-002</name>
</gene>
<sequence>MIKYIFWVLVLLAVVVCCHAMCSGQQRPYEYFGTKTLYQKVNGKLPLKKSRAPKGCSPVFVFGLIRHGARLASSEIVPELEELLELAKKINSTGKAQLCKKDIEELRNWKVWANKYANRNLTEYGAEEMRGIAKRYRNLLPELLNASNTGNHRYFSSNFSRTVDSMMAFTSVLGTSPSTNPDAYTVVPNNESSFRNDNCPKYVRDVDDNPHVEEEYESFFAGPYIRRVKRKVARRLGIRHSEMSGDLLWLIYSSGCYYQQWVDVKEDVAPWCRVFSRRDLKIMEYASDLEDYAQRSFQSDIAFKWTCAIAKDVVGAIVNASENHLEGNFQPTARLIFGHSSTVAVTAANMGLYEREDPPTSENFRYQKYRAFRMSQMTPSAGNIMIVLYQCSAQDESTYKVQTFWNERLLRGYPACRSTGPIGMCDLDTWLESYHQFVPGSETECSMEEICSV</sequence>
<evidence type="ECO:0000256" key="25">
    <source>
        <dbReference type="PIRSR" id="PIRSR000894-2"/>
    </source>
</evidence>
<evidence type="ECO:0000256" key="14">
    <source>
        <dbReference type="ARBA" id="ARBA00043674"/>
    </source>
</evidence>
<keyword evidence="8" id="KW-0378">Hydrolase</keyword>
<evidence type="ECO:0000256" key="16">
    <source>
        <dbReference type="ARBA" id="ARBA00043733"/>
    </source>
</evidence>
<comment type="catalytic activity">
    <reaction evidence="22">
        <text>1D-myo-inositol 2,3-bisphosphate + H2O = 1D-myo-inositol 2-phosphate + phosphate</text>
        <dbReference type="Rhea" id="RHEA:77139"/>
        <dbReference type="ChEBI" id="CHEBI:15377"/>
        <dbReference type="ChEBI" id="CHEBI:43474"/>
        <dbReference type="ChEBI" id="CHEBI:84142"/>
        <dbReference type="ChEBI" id="CHEBI:195538"/>
    </reaction>
    <physiologicalReaction direction="left-to-right" evidence="22">
        <dbReference type="Rhea" id="RHEA:77140"/>
    </physiologicalReaction>
</comment>
<evidence type="ECO:0000256" key="8">
    <source>
        <dbReference type="ARBA" id="ARBA00022801"/>
    </source>
</evidence>
<evidence type="ECO:0000256" key="9">
    <source>
        <dbReference type="ARBA" id="ARBA00023136"/>
    </source>
</evidence>
<dbReference type="EC" id="3.1.3.80" evidence="3"/>
<keyword evidence="7 26" id="KW-0732">Signal</keyword>
<evidence type="ECO:0000256" key="22">
    <source>
        <dbReference type="ARBA" id="ARBA00043801"/>
    </source>
</evidence>
<feature type="disulfide bond" evidence="25">
    <location>
        <begin position="56"/>
        <end position="391"/>
    </location>
</feature>
<dbReference type="GO" id="GO:0003993">
    <property type="term" value="F:acid phosphatase activity"/>
    <property type="evidence" value="ECO:0007669"/>
    <property type="project" value="TreeGrafter"/>
</dbReference>
<accession>A0A6F9DK57</accession>
<comment type="catalytic activity">
    <reaction evidence="14">
        <text>1D-myo-inositol 1,2-bisphosphate + H2O = 1D-myo-inositol 2-phosphate + phosphate</text>
        <dbReference type="Rhea" id="RHEA:77135"/>
        <dbReference type="ChEBI" id="CHEBI:15377"/>
        <dbReference type="ChEBI" id="CHEBI:43474"/>
        <dbReference type="ChEBI" id="CHEBI:84142"/>
        <dbReference type="ChEBI" id="CHEBI:195539"/>
        <dbReference type="EC" id="3.1.3.62"/>
    </reaction>
    <physiologicalReaction direction="left-to-right" evidence="14">
        <dbReference type="Rhea" id="RHEA:77136"/>
    </physiologicalReaction>
</comment>
<evidence type="ECO:0000256" key="11">
    <source>
        <dbReference type="ARBA" id="ARBA00031642"/>
    </source>
</evidence>
<keyword evidence="10" id="KW-0325">Glycoprotein</keyword>
<comment type="catalytic activity">
    <reaction evidence="21">
        <text>1D-myo-inositol 1,3,4,5,6-pentakisphosphate + H2O = 1D-myo-inositol 1,4,5,6-tetrakisphosphate + phosphate</text>
        <dbReference type="Rhea" id="RHEA:77143"/>
        <dbReference type="ChEBI" id="CHEBI:15377"/>
        <dbReference type="ChEBI" id="CHEBI:43474"/>
        <dbReference type="ChEBI" id="CHEBI:57627"/>
        <dbReference type="ChEBI" id="CHEBI:57733"/>
    </reaction>
    <physiologicalReaction direction="left-to-right" evidence="21">
        <dbReference type="Rhea" id="RHEA:77144"/>
    </physiologicalReaction>
</comment>
<evidence type="ECO:0000256" key="15">
    <source>
        <dbReference type="ARBA" id="ARBA00043691"/>
    </source>
</evidence>
<feature type="chain" id="PRO_5026225524" description="Multiple inositol polyphosphate phosphatase 1" evidence="26">
    <location>
        <begin position="21"/>
        <end position="453"/>
    </location>
</feature>
<organism evidence="27">
    <name type="scientific">Phallusia mammillata</name>
    <dbReference type="NCBI Taxonomy" id="59560"/>
    <lineage>
        <taxon>Eukaryota</taxon>
        <taxon>Metazoa</taxon>
        <taxon>Chordata</taxon>
        <taxon>Tunicata</taxon>
        <taxon>Ascidiacea</taxon>
        <taxon>Phlebobranchia</taxon>
        <taxon>Ascidiidae</taxon>
        <taxon>Phallusia</taxon>
    </lineage>
</organism>
<evidence type="ECO:0000256" key="4">
    <source>
        <dbReference type="ARBA" id="ARBA00013040"/>
    </source>
</evidence>
<comment type="catalytic activity">
    <reaction evidence="24">
        <text>(2R)-2,3-bisphosphoglycerate + H2O = (2R)-2-phosphoglycerate + phosphate</text>
        <dbReference type="Rhea" id="RHEA:27381"/>
        <dbReference type="ChEBI" id="CHEBI:15377"/>
        <dbReference type="ChEBI" id="CHEBI:43474"/>
        <dbReference type="ChEBI" id="CHEBI:58248"/>
        <dbReference type="ChEBI" id="CHEBI:58289"/>
        <dbReference type="EC" id="3.1.3.80"/>
    </reaction>
    <physiologicalReaction direction="left-to-right" evidence="24">
        <dbReference type="Rhea" id="RHEA:27382"/>
    </physiologicalReaction>
</comment>
<dbReference type="Gene3D" id="3.40.50.1240">
    <property type="entry name" value="Phosphoglycerate mutase-like"/>
    <property type="match status" value="1"/>
</dbReference>
<evidence type="ECO:0000256" key="5">
    <source>
        <dbReference type="ARBA" id="ARBA00018097"/>
    </source>
</evidence>
<dbReference type="PANTHER" id="PTHR20963:SF8">
    <property type="entry name" value="MULTIPLE INOSITOL POLYPHOSPHATE PHOSPHATASE 1"/>
    <property type="match status" value="1"/>
</dbReference>
<evidence type="ECO:0000256" key="3">
    <source>
        <dbReference type="ARBA" id="ARBA00012976"/>
    </source>
</evidence>
<dbReference type="EMBL" id="LR787982">
    <property type="protein sequence ID" value="CAB3263844.1"/>
    <property type="molecule type" value="mRNA"/>
</dbReference>
<dbReference type="GO" id="GO:0005886">
    <property type="term" value="C:plasma membrane"/>
    <property type="evidence" value="ECO:0007669"/>
    <property type="project" value="UniProtKB-SubCell"/>
</dbReference>
<evidence type="ECO:0000256" key="13">
    <source>
        <dbReference type="ARBA" id="ARBA00043671"/>
    </source>
</evidence>
<comment type="catalytic activity">
    <reaction evidence="18">
        <text>1D-myo-inositol hexakisphosphate + H2O = 1D-myo-inositol 1,2,3,5,6-pentakisphosphate + phosphate</text>
        <dbReference type="Rhea" id="RHEA:20960"/>
        <dbReference type="ChEBI" id="CHEBI:15377"/>
        <dbReference type="ChEBI" id="CHEBI:43474"/>
        <dbReference type="ChEBI" id="CHEBI:58130"/>
        <dbReference type="ChEBI" id="CHEBI:58747"/>
    </reaction>
    <physiologicalReaction direction="left-to-right" evidence="18">
        <dbReference type="Rhea" id="RHEA:20961"/>
    </physiologicalReaction>
</comment>
<dbReference type="GO" id="GO:0034417">
    <property type="term" value="F:bisphosphoglycerate 3-phosphatase activity"/>
    <property type="evidence" value="ECO:0007669"/>
    <property type="project" value="UniProtKB-EC"/>
</dbReference>
<evidence type="ECO:0000256" key="23">
    <source>
        <dbReference type="ARBA" id="ARBA00043829"/>
    </source>
</evidence>
<comment type="catalytic activity">
    <reaction evidence="13">
        <text>1D-myo-inositol 1,2,4,5,6-pentakisphosphate + H2O = 1D-myo-inositol 1,2,5,6-tetrakisphosphate + phosphate</text>
        <dbReference type="Rhea" id="RHEA:77115"/>
        <dbReference type="ChEBI" id="CHEBI:15377"/>
        <dbReference type="ChEBI" id="CHEBI:43474"/>
        <dbReference type="ChEBI" id="CHEBI:57798"/>
        <dbReference type="ChEBI" id="CHEBI:195535"/>
        <dbReference type="EC" id="3.1.3.62"/>
    </reaction>
    <physiologicalReaction direction="left-to-right" evidence="13">
        <dbReference type="Rhea" id="RHEA:77116"/>
    </physiologicalReaction>
</comment>
<dbReference type="CDD" id="cd07061">
    <property type="entry name" value="HP_HAP_like"/>
    <property type="match status" value="1"/>
</dbReference>
<comment type="catalytic activity">
    <reaction evidence="15">
        <text>1D-myo-inositol hexakisphosphate + H2O = 1D-myo-inositol 1,2,4,5,6-pentakisphosphate + phosphate</text>
        <dbReference type="Rhea" id="RHEA:16989"/>
        <dbReference type="ChEBI" id="CHEBI:15377"/>
        <dbReference type="ChEBI" id="CHEBI:43474"/>
        <dbReference type="ChEBI" id="CHEBI:57798"/>
        <dbReference type="ChEBI" id="CHEBI:58130"/>
        <dbReference type="EC" id="3.1.3.62"/>
    </reaction>
    <physiologicalReaction direction="left-to-right" evidence="15">
        <dbReference type="Rhea" id="RHEA:16990"/>
    </physiologicalReaction>
</comment>
<comment type="catalytic activity">
    <reaction evidence="19">
        <text>1D-myo-inositol 1,2,6-trisphosphate + H2O = 1D-myo-inositol 1,2-bisphosphate + phosphate</text>
        <dbReference type="Rhea" id="RHEA:77131"/>
        <dbReference type="ChEBI" id="CHEBI:15377"/>
        <dbReference type="ChEBI" id="CHEBI:43474"/>
        <dbReference type="ChEBI" id="CHEBI:195537"/>
        <dbReference type="ChEBI" id="CHEBI:195539"/>
        <dbReference type="EC" id="3.1.3.62"/>
    </reaction>
    <physiologicalReaction direction="left-to-right" evidence="19">
        <dbReference type="Rhea" id="RHEA:77132"/>
    </physiologicalReaction>
</comment>
<comment type="catalytic activity">
    <reaction evidence="20">
        <text>1D-myo-inositol 1,2,3,5,6-pentakisphosphate + H2O = 1D-myo-inositol 1,2,3,6-tetrakisphosphate + phosphate</text>
        <dbReference type="Rhea" id="RHEA:77111"/>
        <dbReference type="ChEBI" id="CHEBI:15377"/>
        <dbReference type="ChEBI" id="CHEBI:43474"/>
        <dbReference type="ChEBI" id="CHEBI:58747"/>
        <dbReference type="ChEBI" id="CHEBI:195534"/>
    </reaction>
    <physiologicalReaction direction="left-to-right" evidence="20">
        <dbReference type="Rhea" id="RHEA:77112"/>
    </physiologicalReaction>
</comment>
<dbReference type="GO" id="GO:0052745">
    <property type="term" value="F:inositol phosphate phosphatase activity"/>
    <property type="evidence" value="ECO:0007669"/>
    <property type="project" value="TreeGrafter"/>
</dbReference>